<accession>A0A7K8A484</accession>
<proteinExistence type="predicted"/>
<dbReference type="Pfam" id="PF14970">
    <property type="entry name" value="TEDC1"/>
    <property type="match status" value="1"/>
</dbReference>
<gene>
    <name evidence="4" type="primary">Tedc1</name>
    <name evidence="4" type="ORF">MELVER_R12049</name>
</gene>
<evidence type="ECO:0000256" key="2">
    <source>
        <dbReference type="SAM" id="MobiDB-lite"/>
    </source>
</evidence>
<dbReference type="PANTHER" id="PTHR35076:SF1">
    <property type="entry name" value="TUBULIN EPSILON AND DELTA COMPLEX PROTEIN 1"/>
    <property type="match status" value="1"/>
</dbReference>
<organism evidence="4 5">
    <name type="scientific">Melanocharis versteri</name>
    <name type="common">Fan-tailed berrypecker</name>
    <dbReference type="NCBI Taxonomy" id="254552"/>
    <lineage>
        <taxon>Eukaryota</taxon>
        <taxon>Metazoa</taxon>
        <taxon>Chordata</taxon>
        <taxon>Craniata</taxon>
        <taxon>Vertebrata</taxon>
        <taxon>Euteleostomi</taxon>
        <taxon>Archelosauria</taxon>
        <taxon>Archosauria</taxon>
        <taxon>Dinosauria</taxon>
        <taxon>Saurischia</taxon>
        <taxon>Theropoda</taxon>
        <taxon>Coelurosauria</taxon>
        <taxon>Aves</taxon>
        <taxon>Neognathae</taxon>
        <taxon>Neoaves</taxon>
        <taxon>Telluraves</taxon>
        <taxon>Australaves</taxon>
        <taxon>Passeriformes</taxon>
        <taxon>Passeroidea</taxon>
        <taxon>Melanocharitidae</taxon>
        <taxon>Melanocharis</taxon>
    </lineage>
</organism>
<feature type="non-terminal residue" evidence="4">
    <location>
        <position position="402"/>
    </location>
</feature>
<feature type="domain" description="Tubulin epsilon and delta complex protein 1" evidence="3">
    <location>
        <begin position="41"/>
        <end position="218"/>
    </location>
</feature>
<evidence type="ECO:0000313" key="5">
    <source>
        <dbReference type="Proteomes" id="UP000538725"/>
    </source>
</evidence>
<dbReference type="InterPro" id="IPR043535">
    <property type="entry name" value="TEDC1"/>
</dbReference>
<dbReference type="AlphaFoldDB" id="A0A7K8A484"/>
<keyword evidence="5" id="KW-1185">Reference proteome</keyword>
<dbReference type="EMBL" id="VZTG01009612">
    <property type="protein sequence ID" value="NXA97432.1"/>
    <property type="molecule type" value="Genomic_DNA"/>
</dbReference>
<comment type="caution">
    <text evidence="4">The sequence shown here is derived from an EMBL/GenBank/DDBJ whole genome shotgun (WGS) entry which is preliminary data.</text>
</comment>
<feature type="non-terminal residue" evidence="4">
    <location>
        <position position="1"/>
    </location>
</feature>
<sequence>SLDFWRLLYVLLKQIHGGRWTESDAIGAQVGFVKWALWYRGYGRPQLQQLPADGSAGSRELLLAFSWLLHSPGLLEQLLARNRVKTGDETSVCTCEDDLPDSQEGTAEAGPEGGLEDRVDVRYLQWLNGRLRLQWCTLHAQHQEQCKLLHKIHLFTSGSHVDQTLGHFSVTETDLIRQPENYKQLLQLLESETMQLEAFLEWKQLEPVYWQWMETVLDDMAEEGNACESQDAHVEKRSLPEVTFCCPWADNLSGQIARLSRDLMALQEQLHQLVARRRAAWWEKVAAREELQKERFSATAGKIQESVELKLRGLPSLRAPKKSRVHGSCRLVLRNKHPASKVGFGQPRSKEAVPALSAAEVIRELQVREASLQRELEQLREECRHRLGEIAEGLEGVICISP</sequence>
<dbReference type="PANTHER" id="PTHR35076">
    <property type="entry name" value="TUBULIN EPSILON AND DELTA COMPLEX PROTEIN 1"/>
    <property type="match status" value="1"/>
</dbReference>
<feature type="region of interest" description="Disordered" evidence="2">
    <location>
        <begin position="94"/>
        <end position="114"/>
    </location>
</feature>
<evidence type="ECO:0000259" key="3">
    <source>
        <dbReference type="Pfam" id="PF14970"/>
    </source>
</evidence>
<feature type="coiled-coil region" evidence="1">
    <location>
        <begin position="249"/>
        <end position="276"/>
    </location>
</feature>
<evidence type="ECO:0000256" key="1">
    <source>
        <dbReference type="SAM" id="Coils"/>
    </source>
</evidence>
<keyword evidence="1" id="KW-0175">Coiled coil</keyword>
<dbReference type="Proteomes" id="UP000538725">
    <property type="component" value="Unassembled WGS sequence"/>
</dbReference>
<evidence type="ECO:0000313" key="4">
    <source>
        <dbReference type="EMBL" id="NXA97432.1"/>
    </source>
</evidence>
<protein>
    <submittedName>
        <fullName evidence="4">TEDC1 protein</fullName>
    </submittedName>
</protein>
<name>A0A7K8A484_9PASE</name>
<dbReference type="InterPro" id="IPR027996">
    <property type="entry name" value="TEDC1_dom"/>
</dbReference>
<reference evidence="4 5" key="1">
    <citation type="submission" date="2019-09" db="EMBL/GenBank/DDBJ databases">
        <title>Bird 10,000 Genomes (B10K) Project - Family phase.</title>
        <authorList>
            <person name="Zhang G."/>
        </authorList>
    </citation>
    <scope>NUCLEOTIDE SEQUENCE [LARGE SCALE GENOMIC DNA]</scope>
    <source>
        <strain evidence="4">B10K-DU-029-37</strain>
        <tissue evidence="4">Liver</tissue>
    </source>
</reference>